<feature type="compositionally biased region" description="Low complexity" evidence="1">
    <location>
        <begin position="25"/>
        <end position="36"/>
    </location>
</feature>
<comment type="caution">
    <text evidence="3">The sequence shown here is derived from an EMBL/GenBank/DDBJ whole genome shotgun (WGS) entry which is preliminary data.</text>
</comment>
<accession>A0A0M0LFB3</accession>
<gene>
    <name evidence="3" type="ORF">AMD00_15795</name>
</gene>
<dbReference type="OrthoDB" id="9776955at2"/>
<dbReference type="STRING" id="263475.AMD00_15795"/>
<feature type="signal peptide" evidence="2">
    <location>
        <begin position="1"/>
        <end position="20"/>
    </location>
</feature>
<keyword evidence="2" id="KW-0732">Signal</keyword>
<dbReference type="PANTHER" id="PTHR35271:SF1">
    <property type="entry name" value="ABC TRANSPORTER, SUBSTRATE-BINDING LIPOPROTEIN"/>
    <property type="match status" value="1"/>
</dbReference>
<dbReference type="PATRIC" id="fig|263475.3.peg.4436"/>
<dbReference type="PROSITE" id="PS51257">
    <property type="entry name" value="PROKAR_LIPOPROTEIN"/>
    <property type="match status" value="1"/>
</dbReference>
<feature type="chain" id="PRO_5039430967" evidence="2">
    <location>
        <begin position="21"/>
        <end position="335"/>
    </location>
</feature>
<dbReference type="EMBL" id="LILB01000005">
    <property type="protein sequence ID" value="KOO49785.1"/>
    <property type="molecule type" value="Genomic_DNA"/>
</dbReference>
<feature type="region of interest" description="Disordered" evidence="1">
    <location>
        <begin position="25"/>
        <end position="44"/>
    </location>
</feature>
<dbReference type="Pfam" id="PF04392">
    <property type="entry name" value="ABC_sub_bind"/>
    <property type="match status" value="1"/>
</dbReference>
<dbReference type="GeneID" id="301137559"/>
<organism evidence="3 4">
    <name type="scientific">Viridibacillus arvi</name>
    <dbReference type="NCBI Taxonomy" id="263475"/>
    <lineage>
        <taxon>Bacteria</taxon>
        <taxon>Bacillati</taxon>
        <taxon>Bacillota</taxon>
        <taxon>Bacilli</taxon>
        <taxon>Bacillales</taxon>
        <taxon>Caryophanaceae</taxon>
        <taxon>Viridibacillus</taxon>
    </lineage>
</organism>
<dbReference type="CDD" id="cd06325">
    <property type="entry name" value="PBP1_ABC_unchar_transporter"/>
    <property type="match status" value="1"/>
</dbReference>
<dbReference type="InterPro" id="IPR007487">
    <property type="entry name" value="ABC_transpt-TYRBP-like"/>
</dbReference>
<evidence type="ECO:0000256" key="2">
    <source>
        <dbReference type="SAM" id="SignalP"/>
    </source>
</evidence>
<dbReference type="PANTHER" id="PTHR35271">
    <property type="entry name" value="ABC TRANSPORTER, SUBSTRATE-BINDING LIPOPROTEIN-RELATED"/>
    <property type="match status" value="1"/>
</dbReference>
<evidence type="ECO:0000256" key="1">
    <source>
        <dbReference type="SAM" id="MobiDB-lite"/>
    </source>
</evidence>
<dbReference type="RefSeq" id="WP_053417955.1">
    <property type="nucleotide sequence ID" value="NZ_LILB01000005.1"/>
</dbReference>
<dbReference type="Gene3D" id="3.40.50.2300">
    <property type="match status" value="2"/>
</dbReference>
<dbReference type="AlphaFoldDB" id="A0A0M0LFB3"/>
<evidence type="ECO:0000313" key="3">
    <source>
        <dbReference type="EMBL" id="KOO49785.1"/>
    </source>
</evidence>
<sequence length="335" mass="35307">MMKGYKKLAFLLFAAMLVLAACGSKDKSGSAGSSDSGSEKSDEKTYKIGISQYVEHPSLNEATEGFKKAIEDSGLKVDFKIENAQGDPSINTTAANNLVGEGVDLIFANATPSAQAVAAATSDIPVLFTSVTDAVGAELVKSMEAPDGNVTGTLDTHPEAIPSTVKFLAEELKAKKIGMVFNSGEQNSRVQVDMVKAEAKKLGVTIVEASVSTSAEVKQATESLVGKVDSIYIITDNTVVTALESVLDVATDKKIPVMVGELDSVKRGGLGAFGFAYSDIGYEAGEMAVKILKDGVKPADIPVAYPKNLKFEINKKAAEQLGLDIKDEWKAEVVE</sequence>
<dbReference type="InterPro" id="IPR028082">
    <property type="entry name" value="Peripla_BP_I"/>
</dbReference>
<dbReference type="Proteomes" id="UP000036867">
    <property type="component" value="Unassembled WGS sequence"/>
</dbReference>
<protein>
    <submittedName>
        <fullName evidence="3">ABC transporter substrate-binding protein</fullName>
    </submittedName>
</protein>
<keyword evidence="4" id="KW-1185">Reference proteome</keyword>
<evidence type="ECO:0000313" key="4">
    <source>
        <dbReference type="Proteomes" id="UP000036867"/>
    </source>
</evidence>
<reference evidence="4" key="1">
    <citation type="submission" date="2015-08" db="EMBL/GenBank/DDBJ databases">
        <title>Fjat-10028 dsm 16317.</title>
        <authorList>
            <person name="Liu B."/>
            <person name="Wang J."/>
            <person name="Zhu Y."/>
            <person name="Liu G."/>
            <person name="Chen Q."/>
            <person name="Chen Z."/>
            <person name="Lan J."/>
            <person name="Che J."/>
            <person name="Ge C."/>
            <person name="Shi H."/>
            <person name="Pan Z."/>
            <person name="Liu X."/>
        </authorList>
    </citation>
    <scope>NUCLEOTIDE SEQUENCE [LARGE SCALE GENOMIC DNA]</scope>
    <source>
        <strain evidence="4">DSM 16317</strain>
    </source>
</reference>
<name>A0A0M0LFB3_9BACL</name>
<proteinExistence type="predicted"/>
<dbReference type="SUPFAM" id="SSF53822">
    <property type="entry name" value="Periplasmic binding protein-like I"/>
    <property type="match status" value="1"/>
</dbReference>